<dbReference type="Gene3D" id="2.60.40.420">
    <property type="entry name" value="Cupredoxins - blue copper proteins"/>
    <property type="match status" value="1"/>
</dbReference>
<evidence type="ECO:0000256" key="1">
    <source>
        <dbReference type="ARBA" id="ARBA00004418"/>
    </source>
</evidence>
<protein>
    <submittedName>
        <fullName evidence="7">Cupredoxin family protein</fullName>
    </submittedName>
</protein>
<keyword evidence="2" id="KW-0479">Metal-binding</keyword>
<dbReference type="EMBL" id="JACOFX010000002">
    <property type="protein sequence ID" value="MBC3907147.1"/>
    <property type="molecule type" value="Genomic_DNA"/>
</dbReference>
<gene>
    <name evidence="7" type="ORF">H8L47_06185</name>
</gene>
<evidence type="ECO:0000313" key="7">
    <source>
        <dbReference type="EMBL" id="MBC3907147.1"/>
    </source>
</evidence>
<comment type="caution">
    <text evidence="7">The sequence shown here is derived from an EMBL/GenBank/DDBJ whole genome shotgun (WGS) entry which is preliminary data.</text>
</comment>
<keyword evidence="3" id="KW-0574">Periplasm</keyword>
<dbReference type="RefSeq" id="WP_186952376.1">
    <property type="nucleotide sequence ID" value="NZ_JACOFX010000002.1"/>
</dbReference>
<dbReference type="CDD" id="cd04211">
    <property type="entry name" value="Cupredoxin_like_2"/>
    <property type="match status" value="1"/>
</dbReference>
<comment type="subcellular location">
    <subcellularLocation>
        <location evidence="1">Periplasm</location>
    </subcellularLocation>
</comment>
<evidence type="ECO:0000256" key="4">
    <source>
        <dbReference type="ARBA" id="ARBA00023008"/>
    </source>
</evidence>
<feature type="domain" description="Blue (type 1) copper" evidence="6">
    <location>
        <begin position="49"/>
        <end position="155"/>
    </location>
</feature>
<evidence type="ECO:0000313" key="8">
    <source>
        <dbReference type="Proteomes" id="UP000646911"/>
    </source>
</evidence>
<dbReference type="InterPro" id="IPR000923">
    <property type="entry name" value="BlueCu_1"/>
</dbReference>
<proteinExistence type="predicted"/>
<sequence length="171" mass="18621">MKSLHIATLLSLALISLTDAIASGSHTGDHGHDTMIGKPGKAAQVSRTIKIDMNDNMRFTPANLQAKQGETIRFLISNSGKLKHEFVLGTEQELGQHYELMKKHPEMEHSDPNMISLAAGQSGEVLWQFSKAGQIDFACLQAGHYEAGMKGKVQVHTSKAPSTSKAQPHQH</sequence>
<keyword evidence="4" id="KW-0186">Copper</keyword>
<keyword evidence="5" id="KW-0732">Signal</keyword>
<dbReference type="PANTHER" id="PTHR38439">
    <property type="entry name" value="AURACYANIN-B"/>
    <property type="match status" value="1"/>
</dbReference>
<name>A0ABR6Z5T5_9BURK</name>
<evidence type="ECO:0000259" key="6">
    <source>
        <dbReference type="Pfam" id="PF00127"/>
    </source>
</evidence>
<dbReference type="Proteomes" id="UP000646911">
    <property type="component" value="Unassembled WGS sequence"/>
</dbReference>
<reference evidence="7 8" key="1">
    <citation type="submission" date="2020-08" db="EMBL/GenBank/DDBJ databases">
        <title>Novel species isolated from subtropical streams in China.</title>
        <authorList>
            <person name="Lu H."/>
        </authorList>
    </citation>
    <scope>NUCLEOTIDE SEQUENCE [LARGE SCALE GENOMIC DNA]</scope>
    <source>
        <strain evidence="7 8">NL8W</strain>
    </source>
</reference>
<dbReference type="PANTHER" id="PTHR38439:SF3">
    <property type="entry name" value="COPPER-RESISTANT CUPROPROTEIN COPI"/>
    <property type="match status" value="1"/>
</dbReference>
<evidence type="ECO:0000256" key="2">
    <source>
        <dbReference type="ARBA" id="ARBA00022723"/>
    </source>
</evidence>
<dbReference type="InterPro" id="IPR008972">
    <property type="entry name" value="Cupredoxin"/>
</dbReference>
<evidence type="ECO:0000256" key="3">
    <source>
        <dbReference type="ARBA" id="ARBA00022764"/>
    </source>
</evidence>
<dbReference type="InterPro" id="IPR050845">
    <property type="entry name" value="Cu-binding_ET"/>
</dbReference>
<organism evidence="7 8">
    <name type="scientific">Undibacterium umbellatum</name>
    <dbReference type="NCBI Taxonomy" id="2762300"/>
    <lineage>
        <taxon>Bacteria</taxon>
        <taxon>Pseudomonadati</taxon>
        <taxon>Pseudomonadota</taxon>
        <taxon>Betaproteobacteria</taxon>
        <taxon>Burkholderiales</taxon>
        <taxon>Oxalobacteraceae</taxon>
        <taxon>Undibacterium</taxon>
    </lineage>
</organism>
<keyword evidence="8" id="KW-1185">Reference proteome</keyword>
<dbReference type="Pfam" id="PF00127">
    <property type="entry name" value="Copper-bind"/>
    <property type="match status" value="1"/>
</dbReference>
<evidence type="ECO:0000256" key="5">
    <source>
        <dbReference type="SAM" id="SignalP"/>
    </source>
</evidence>
<feature type="signal peptide" evidence="5">
    <location>
        <begin position="1"/>
        <end position="22"/>
    </location>
</feature>
<dbReference type="SUPFAM" id="SSF49503">
    <property type="entry name" value="Cupredoxins"/>
    <property type="match status" value="1"/>
</dbReference>
<accession>A0ABR6Z5T5</accession>
<feature type="chain" id="PRO_5045796283" evidence="5">
    <location>
        <begin position="23"/>
        <end position="171"/>
    </location>
</feature>